<evidence type="ECO:0000313" key="1">
    <source>
        <dbReference type="EMBL" id="KIM52743.1"/>
    </source>
</evidence>
<accession>A0A0C2YSQ3</accession>
<keyword evidence="2" id="KW-1185">Reference proteome</keyword>
<evidence type="ECO:0000313" key="2">
    <source>
        <dbReference type="Proteomes" id="UP000053989"/>
    </source>
</evidence>
<dbReference type="AlphaFoldDB" id="A0A0C2YSQ3"/>
<dbReference type="EMBL" id="KN822201">
    <property type="protein sequence ID" value="KIM52743.1"/>
    <property type="molecule type" value="Genomic_DNA"/>
</dbReference>
<proteinExistence type="predicted"/>
<dbReference type="HOGENOM" id="CLU_2251647_0_0_1"/>
<name>A0A0C2YSQ3_9AGAM</name>
<reference evidence="1 2" key="1">
    <citation type="submission" date="2014-04" db="EMBL/GenBank/DDBJ databases">
        <authorList>
            <consortium name="DOE Joint Genome Institute"/>
            <person name="Kuo A."/>
            <person name="Kohler A."/>
            <person name="Nagy L.G."/>
            <person name="Floudas D."/>
            <person name="Copeland A."/>
            <person name="Barry K.W."/>
            <person name="Cichocki N."/>
            <person name="Veneault-Fourrey C."/>
            <person name="LaButti K."/>
            <person name="Lindquist E.A."/>
            <person name="Lipzen A."/>
            <person name="Lundell T."/>
            <person name="Morin E."/>
            <person name="Murat C."/>
            <person name="Sun H."/>
            <person name="Tunlid A."/>
            <person name="Henrissat B."/>
            <person name="Grigoriev I.V."/>
            <person name="Hibbett D.S."/>
            <person name="Martin F."/>
            <person name="Nordberg H.P."/>
            <person name="Cantor M.N."/>
            <person name="Hua S.X."/>
        </authorList>
    </citation>
    <scope>NUCLEOTIDE SEQUENCE [LARGE SCALE GENOMIC DNA]</scope>
    <source>
        <strain evidence="1 2">Foug A</strain>
    </source>
</reference>
<dbReference type="Proteomes" id="UP000053989">
    <property type="component" value="Unassembled WGS sequence"/>
</dbReference>
<protein>
    <submittedName>
        <fullName evidence="1">Uncharacterized protein</fullName>
    </submittedName>
</protein>
<organism evidence="1 2">
    <name type="scientific">Scleroderma citrinum Foug A</name>
    <dbReference type="NCBI Taxonomy" id="1036808"/>
    <lineage>
        <taxon>Eukaryota</taxon>
        <taxon>Fungi</taxon>
        <taxon>Dikarya</taxon>
        <taxon>Basidiomycota</taxon>
        <taxon>Agaricomycotina</taxon>
        <taxon>Agaricomycetes</taxon>
        <taxon>Agaricomycetidae</taxon>
        <taxon>Boletales</taxon>
        <taxon>Sclerodermatineae</taxon>
        <taxon>Sclerodermataceae</taxon>
        <taxon>Scleroderma</taxon>
    </lineage>
</organism>
<reference evidence="2" key="2">
    <citation type="submission" date="2015-01" db="EMBL/GenBank/DDBJ databases">
        <title>Evolutionary Origins and Diversification of the Mycorrhizal Mutualists.</title>
        <authorList>
            <consortium name="DOE Joint Genome Institute"/>
            <consortium name="Mycorrhizal Genomics Consortium"/>
            <person name="Kohler A."/>
            <person name="Kuo A."/>
            <person name="Nagy L.G."/>
            <person name="Floudas D."/>
            <person name="Copeland A."/>
            <person name="Barry K.W."/>
            <person name="Cichocki N."/>
            <person name="Veneault-Fourrey C."/>
            <person name="LaButti K."/>
            <person name="Lindquist E.A."/>
            <person name="Lipzen A."/>
            <person name="Lundell T."/>
            <person name="Morin E."/>
            <person name="Murat C."/>
            <person name="Riley R."/>
            <person name="Ohm R."/>
            <person name="Sun H."/>
            <person name="Tunlid A."/>
            <person name="Henrissat B."/>
            <person name="Grigoriev I.V."/>
            <person name="Hibbett D.S."/>
            <person name="Martin F."/>
        </authorList>
    </citation>
    <scope>NUCLEOTIDE SEQUENCE [LARGE SCALE GENOMIC DNA]</scope>
    <source>
        <strain evidence="2">Foug A</strain>
    </source>
</reference>
<dbReference type="InParanoid" id="A0A0C2YSQ3"/>
<gene>
    <name evidence="1" type="ORF">SCLCIDRAFT_488333</name>
</gene>
<sequence>MKNGISKFLRMVIDSQRLFSPRPFRLQMSSSRLKIRICENGRFEVGFVAVVTDIAADGTMRGQCFSSECEHENACDTFEGGILSIEFQDAQPLRQLQWTVFHDG</sequence>